<feature type="domain" description="Pvc16 N-terminal" evidence="1">
    <location>
        <begin position="22"/>
        <end position="166"/>
    </location>
</feature>
<proteinExistence type="predicted"/>
<keyword evidence="3" id="KW-1185">Reference proteome</keyword>
<dbReference type="RefSeq" id="WP_378139208.1">
    <property type="nucleotide sequence ID" value="NZ_JBHSMI010000067.1"/>
</dbReference>
<reference evidence="3" key="1">
    <citation type="journal article" date="2019" name="Int. J. Syst. Evol. Microbiol.">
        <title>The Global Catalogue of Microorganisms (GCM) 10K type strain sequencing project: providing services to taxonomists for standard genome sequencing and annotation.</title>
        <authorList>
            <consortium name="The Broad Institute Genomics Platform"/>
            <consortium name="The Broad Institute Genome Sequencing Center for Infectious Disease"/>
            <person name="Wu L."/>
            <person name="Ma J."/>
        </authorList>
    </citation>
    <scope>NUCLEOTIDE SEQUENCE [LARGE SCALE GENOMIC DNA]</scope>
    <source>
        <strain evidence="3">CGMCC 1.18575</strain>
    </source>
</reference>
<protein>
    <submittedName>
        <fullName evidence="2">DUF4255 domain-containing protein</fullName>
    </submittedName>
</protein>
<gene>
    <name evidence="2" type="ORF">ACFPOF_29910</name>
</gene>
<evidence type="ECO:0000313" key="3">
    <source>
        <dbReference type="Proteomes" id="UP001596113"/>
    </source>
</evidence>
<sequence>MLKLLREQLSPDPVPRPDLIGMASPVDKGDLVLSLYLCSIRENGEARRNELQPQGGTLKFPPLAVDLQYLLTAHSTADLHTRTLDEHRVLGKAMQALYDNSVLRGAYLEGSLAESNEELRITSENYSSEQLTQLWQFGDNPYKLSLAYRVGPVLLESNRVKPVTRVLERNITLRDKGG</sequence>
<dbReference type="EMBL" id="JBHSMI010000067">
    <property type="protein sequence ID" value="MFC5406962.1"/>
    <property type="molecule type" value="Genomic_DNA"/>
</dbReference>
<organism evidence="2 3">
    <name type="scientific">Cohnella soli</name>
    <dbReference type="NCBI Taxonomy" id="425005"/>
    <lineage>
        <taxon>Bacteria</taxon>
        <taxon>Bacillati</taxon>
        <taxon>Bacillota</taxon>
        <taxon>Bacilli</taxon>
        <taxon>Bacillales</taxon>
        <taxon>Paenibacillaceae</taxon>
        <taxon>Cohnella</taxon>
    </lineage>
</organism>
<comment type="caution">
    <text evidence="2">The sequence shown here is derived from an EMBL/GenBank/DDBJ whole genome shotgun (WGS) entry which is preliminary data.</text>
</comment>
<dbReference type="InterPro" id="IPR025351">
    <property type="entry name" value="Pvc16_N"/>
</dbReference>
<accession>A0ABW0I4D9</accession>
<evidence type="ECO:0000313" key="2">
    <source>
        <dbReference type="EMBL" id="MFC5406962.1"/>
    </source>
</evidence>
<name>A0ABW0I4D9_9BACL</name>
<dbReference type="Pfam" id="PF14065">
    <property type="entry name" value="Pvc16_N"/>
    <property type="match status" value="1"/>
</dbReference>
<evidence type="ECO:0000259" key="1">
    <source>
        <dbReference type="Pfam" id="PF14065"/>
    </source>
</evidence>
<dbReference type="Proteomes" id="UP001596113">
    <property type="component" value="Unassembled WGS sequence"/>
</dbReference>